<protein>
    <submittedName>
        <fullName evidence="7">General secretion pathway protein G</fullName>
    </submittedName>
</protein>
<evidence type="ECO:0000256" key="3">
    <source>
        <dbReference type="ARBA" id="ARBA00022692"/>
    </source>
</evidence>
<dbReference type="PRINTS" id="PR00813">
    <property type="entry name" value="BCTERIALGSPG"/>
</dbReference>
<sequence>MKKKGFTLIELVVVVAIILLLAATLAPKLRKEVAKARDAKAVAALGSVRTAINVYLADEGDGVDYIYATSPDSFLIDSLDDSSEYMEDNLVTYLLGEEDPDEDAVVPVGGTREDADGTITYGGSITLNYDPDAVSAKLGATSGDAGIYDTKGNLWSEY</sequence>
<dbReference type="RefSeq" id="WP_013388262.1">
    <property type="nucleotide sequence ID" value="NC_014632.1"/>
</dbReference>
<comment type="subcellular location">
    <subcellularLocation>
        <location evidence="1">Membrane</location>
        <topology evidence="1">Single-pass membrane protein</topology>
    </subcellularLocation>
</comment>
<keyword evidence="8" id="KW-1185">Reference proteome</keyword>
<evidence type="ECO:0000256" key="6">
    <source>
        <dbReference type="SAM" id="Phobius"/>
    </source>
</evidence>
<dbReference type="EMBL" id="CP002281">
    <property type="protein sequence ID" value="ADO83600.1"/>
    <property type="molecule type" value="Genomic_DNA"/>
</dbReference>
<dbReference type="PANTHER" id="PTHR30093:SF44">
    <property type="entry name" value="TYPE II SECRETION SYSTEM CORE PROTEIN G"/>
    <property type="match status" value="1"/>
</dbReference>
<name>E3H9S1_ILYPC</name>
<keyword evidence="4 6" id="KW-1133">Transmembrane helix</keyword>
<dbReference type="STRING" id="572544.Ilyop_1829"/>
<dbReference type="PROSITE" id="PS00409">
    <property type="entry name" value="PROKAR_NTER_METHYL"/>
    <property type="match status" value="1"/>
</dbReference>
<dbReference type="InterPro" id="IPR045584">
    <property type="entry name" value="Pilin-like"/>
</dbReference>
<dbReference type="GO" id="GO:0016020">
    <property type="term" value="C:membrane"/>
    <property type="evidence" value="ECO:0007669"/>
    <property type="project" value="UniProtKB-SubCell"/>
</dbReference>
<keyword evidence="5 6" id="KW-0472">Membrane</keyword>
<dbReference type="NCBIfam" id="TIGR02532">
    <property type="entry name" value="IV_pilin_GFxxxE"/>
    <property type="match status" value="1"/>
</dbReference>
<evidence type="ECO:0000313" key="8">
    <source>
        <dbReference type="Proteomes" id="UP000006875"/>
    </source>
</evidence>
<organism evidence="7 8">
    <name type="scientific">Ilyobacter polytropus (strain ATCC 51220 / DSM 2926 / LMG 16218 / CuHBu1)</name>
    <dbReference type="NCBI Taxonomy" id="572544"/>
    <lineage>
        <taxon>Bacteria</taxon>
        <taxon>Fusobacteriati</taxon>
        <taxon>Fusobacteriota</taxon>
        <taxon>Fusobacteriia</taxon>
        <taxon>Fusobacteriales</taxon>
        <taxon>Fusobacteriaceae</taxon>
        <taxon>Ilyobacter</taxon>
    </lineage>
</organism>
<keyword evidence="2" id="KW-0488">Methylation</keyword>
<evidence type="ECO:0000256" key="4">
    <source>
        <dbReference type="ARBA" id="ARBA00022989"/>
    </source>
</evidence>
<accession>E3H9S1</accession>
<evidence type="ECO:0000256" key="2">
    <source>
        <dbReference type="ARBA" id="ARBA00022481"/>
    </source>
</evidence>
<dbReference type="PANTHER" id="PTHR30093">
    <property type="entry name" value="GENERAL SECRETION PATHWAY PROTEIN G"/>
    <property type="match status" value="1"/>
</dbReference>
<evidence type="ECO:0000256" key="1">
    <source>
        <dbReference type="ARBA" id="ARBA00004167"/>
    </source>
</evidence>
<dbReference type="Pfam" id="PF07963">
    <property type="entry name" value="N_methyl"/>
    <property type="match status" value="1"/>
</dbReference>
<dbReference type="HOGENOM" id="CLU_137293_0_0_0"/>
<dbReference type="AlphaFoldDB" id="E3H9S1"/>
<dbReference type="SUPFAM" id="SSF54523">
    <property type="entry name" value="Pili subunits"/>
    <property type="match status" value="1"/>
</dbReference>
<dbReference type="InterPro" id="IPR000983">
    <property type="entry name" value="Bac_GSPG_pilin"/>
</dbReference>
<feature type="transmembrane region" description="Helical" evidence="6">
    <location>
        <begin position="6"/>
        <end position="27"/>
    </location>
</feature>
<dbReference type="OrthoDB" id="87644at2"/>
<dbReference type="Gene3D" id="3.30.700.10">
    <property type="entry name" value="Glycoprotein, Type 4 Pilin"/>
    <property type="match status" value="1"/>
</dbReference>
<dbReference type="Proteomes" id="UP000006875">
    <property type="component" value="Chromosome"/>
</dbReference>
<reference evidence="7 8" key="1">
    <citation type="journal article" date="2010" name="Stand. Genomic Sci.">
        <title>Complete genome sequence of Ilyobacter polytropus type strain (CuHbu1).</title>
        <authorList>
            <person name="Sikorski J."/>
            <person name="Chertkov O."/>
            <person name="Lapidus A."/>
            <person name="Nolan M."/>
            <person name="Lucas S."/>
            <person name="Del Rio T.G."/>
            <person name="Tice H."/>
            <person name="Cheng J.F."/>
            <person name="Tapia R."/>
            <person name="Han C."/>
            <person name="Goodwin L."/>
            <person name="Pitluck S."/>
            <person name="Liolios K."/>
            <person name="Ivanova N."/>
            <person name="Mavromatis K."/>
            <person name="Mikhailova N."/>
            <person name="Pati A."/>
            <person name="Chen A."/>
            <person name="Palaniappan K."/>
            <person name="Land M."/>
            <person name="Hauser L."/>
            <person name="Chang Y.J."/>
            <person name="Jeffries C.D."/>
            <person name="Brambilla E."/>
            <person name="Yasawong M."/>
            <person name="Rohde M."/>
            <person name="Pukall R."/>
            <person name="Spring S."/>
            <person name="Goker M."/>
            <person name="Woyke T."/>
            <person name="Bristow J."/>
            <person name="Eisen J.A."/>
            <person name="Markowitz V."/>
            <person name="Hugenholtz P."/>
            <person name="Kyrpides N.C."/>
            <person name="Klenk H.P."/>
        </authorList>
    </citation>
    <scope>NUCLEOTIDE SEQUENCE [LARGE SCALE GENOMIC DNA]</scope>
    <source>
        <strain evidence="8">ATCC 51220 / DSM 2926 / LMG 16218 / CuHBu1</strain>
    </source>
</reference>
<evidence type="ECO:0000256" key="5">
    <source>
        <dbReference type="ARBA" id="ARBA00023136"/>
    </source>
</evidence>
<proteinExistence type="predicted"/>
<dbReference type="eggNOG" id="COG2165">
    <property type="taxonomic scope" value="Bacteria"/>
</dbReference>
<keyword evidence="3 6" id="KW-0812">Transmembrane</keyword>
<evidence type="ECO:0000313" key="7">
    <source>
        <dbReference type="EMBL" id="ADO83600.1"/>
    </source>
</evidence>
<dbReference type="KEGG" id="ipo:Ilyop_1829"/>
<dbReference type="GO" id="GO:0015627">
    <property type="term" value="C:type II protein secretion system complex"/>
    <property type="evidence" value="ECO:0007669"/>
    <property type="project" value="InterPro"/>
</dbReference>
<dbReference type="InterPro" id="IPR012902">
    <property type="entry name" value="N_methyl_site"/>
</dbReference>
<dbReference type="GO" id="GO:0015628">
    <property type="term" value="P:protein secretion by the type II secretion system"/>
    <property type="evidence" value="ECO:0007669"/>
    <property type="project" value="InterPro"/>
</dbReference>
<gene>
    <name evidence="7" type="ordered locus">Ilyop_1829</name>
</gene>